<reference evidence="1 2" key="1">
    <citation type="journal article" date="2020" name="Nature">
        <title>Six reference-quality genomes reveal evolution of bat adaptations.</title>
        <authorList>
            <person name="Jebb D."/>
            <person name="Huang Z."/>
            <person name="Pippel M."/>
            <person name="Hughes G.M."/>
            <person name="Lavrichenko K."/>
            <person name="Devanna P."/>
            <person name="Winkler S."/>
            <person name="Jermiin L.S."/>
            <person name="Skirmuntt E.C."/>
            <person name="Katzourakis A."/>
            <person name="Burkitt-Gray L."/>
            <person name="Ray D.A."/>
            <person name="Sullivan K.A.M."/>
            <person name="Roscito J.G."/>
            <person name="Kirilenko B.M."/>
            <person name="Davalos L.M."/>
            <person name="Corthals A.P."/>
            <person name="Power M.L."/>
            <person name="Jones G."/>
            <person name="Ransome R.D."/>
            <person name="Dechmann D.K.N."/>
            <person name="Locatelli A.G."/>
            <person name="Puechmaille S.J."/>
            <person name="Fedrigo O."/>
            <person name="Jarvis E.D."/>
            <person name="Hiller M."/>
            <person name="Vernes S.C."/>
            <person name="Myers E.W."/>
            <person name="Teeling E.C."/>
        </authorList>
    </citation>
    <scope>NUCLEOTIDE SEQUENCE [LARGE SCALE GENOMIC DNA]</scope>
    <source>
        <strain evidence="1">MMolMol1</strain>
        <tissue evidence="1">Muscle</tissue>
    </source>
</reference>
<comment type="caution">
    <text evidence="1">The sequence shown here is derived from an EMBL/GenBank/DDBJ whole genome shotgun (WGS) entry which is preliminary data.</text>
</comment>
<keyword evidence="2" id="KW-1185">Reference proteome</keyword>
<evidence type="ECO:0000313" key="2">
    <source>
        <dbReference type="Proteomes" id="UP000550707"/>
    </source>
</evidence>
<sequence length="139" mass="15271">MITYSLAGQTRPPPCTFPSAPSPAGLKAGLPAGFLQALSTMLVLALKWLRSLQLSRCVLVQISGRGSVLLPSLPSLRFSPSEVRRLALLLVSPGASAVGHRFFHASPQKRRHVSKRRKQNIPQTSRLNTPIHTYIYYDV</sequence>
<organism evidence="1 2">
    <name type="scientific">Molossus molossus</name>
    <name type="common">Pallas' mastiff bat</name>
    <name type="synonym">Vespertilio molossus</name>
    <dbReference type="NCBI Taxonomy" id="27622"/>
    <lineage>
        <taxon>Eukaryota</taxon>
        <taxon>Metazoa</taxon>
        <taxon>Chordata</taxon>
        <taxon>Craniata</taxon>
        <taxon>Vertebrata</taxon>
        <taxon>Euteleostomi</taxon>
        <taxon>Mammalia</taxon>
        <taxon>Eutheria</taxon>
        <taxon>Laurasiatheria</taxon>
        <taxon>Chiroptera</taxon>
        <taxon>Yangochiroptera</taxon>
        <taxon>Molossidae</taxon>
        <taxon>Molossus</taxon>
    </lineage>
</organism>
<evidence type="ECO:0000313" key="1">
    <source>
        <dbReference type="EMBL" id="KAF6444160.1"/>
    </source>
</evidence>
<dbReference type="InParanoid" id="A0A7J8F927"/>
<name>A0A7J8F927_MOLMO</name>
<dbReference type="EMBL" id="JACASF010000012">
    <property type="protein sequence ID" value="KAF6444160.1"/>
    <property type="molecule type" value="Genomic_DNA"/>
</dbReference>
<proteinExistence type="predicted"/>
<gene>
    <name evidence="1" type="ORF">HJG59_008475</name>
</gene>
<dbReference type="AlphaFoldDB" id="A0A7J8F927"/>
<accession>A0A7J8F927</accession>
<protein>
    <submittedName>
        <fullName evidence="1">Uncharacterized protein</fullName>
    </submittedName>
</protein>
<dbReference type="Proteomes" id="UP000550707">
    <property type="component" value="Unassembled WGS sequence"/>
</dbReference>